<proteinExistence type="predicted"/>
<dbReference type="CDD" id="cd04301">
    <property type="entry name" value="NAT_SF"/>
    <property type="match status" value="1"/>
</dbReference>
<name>A0A1V0B7W7_9GAMM</name>
<accession>A0A1V0B7W7</accession>
<gene>
    <name evidence="4" type="ORF">BVH74_15165</name>
</gene>
<dbReference type="PROSITE" id="PS51186">
    <property type="entry name" value="GNAT"/>
    <property type="match status" value="1"/>
</dbReference>
<dbReference type="Gene3D" id="3.40.630.30">
    <property type="match status" value="1"/>
</dbReference>
<keyword evidence="5" id="KW-1185">Reference proteome</keyword>
<evidence type="ECO:0000313" key="4">
    <source>
        <dbReference type="EMBL" id="AQZ96007.1"/>
    </source>
</evidence>
<dbReference type="InterPro" id="IPR016181">
    <property type="entry name" value="Acyl_CoA_acyltransferase"/>
</dbReference>
<dbReference type="InterPro" id="IPR000182">
    <property type="entry name" value="GNAT_dom"/>
</dbReference>
<dbReference type="KEGG" id="ppha:BVH74_15165"/>
<reference evidence="4 5" key="1">
    <citation type="submission" date="2017-03" db="EMBL/GenBank/DDBJ databases">
        <title>Complete genome sequence of the novel DNRA strain Pseudomonas sp. S-6-2 isolated from Chinese polluted river sediment. Journal of Biotechnology.</title>
        <authorList>
            <person name="Li J."/>
            <person name="Xiang F."/>
            <person name="Wang L."/>
            <person name="Xi L."/>
            <person name="Liu J."/>
        </authorList>
    </citation>
    <scope>NUCLEOTIDE SEQUENCE [LARGE SCALE GENOMIC DNA]</scope>
    <source>
        <strain evidence="4 5">S-6-2</strain>
    </source>
</reference>
<dbReference type="Pfam" id="PF00583">
    <property type="entry name" value="Acetyltransf_1"/>
    <property type="match status" value="1"/>
</dbReference>
<evidence type="ECO:0000313" key="5">
    <source>
        <dbReference type="Proteomes" id="UP000243488"/>
    </source>
</evidence>
<dbReference type="PANTHER" id="PTHR43877">
    <property type="entry name" value="AMINOALKYLPHOSPHONATE N-ACETYLTRANSFERASE-RELATED-RELATED"/>
    <property type="match status" value="1"/>
</dbReference>
<sequence length="151" mass="16921">MQSVPVRQAVLADIEKIIPLFDGYRQFYGQPSDEAAVRDFLRKRFEQRDSVLFVAEVEGRTVGFTQLYPTFSSVSMARTFVLNDLFVSPAARRSGVGRSLLSAAAHYAREVGAIRLSLSTAITNKAGQSLYEGAGWRRDEVFYVYHFATNV</sequence>
<dbReference type="EMBL" id="CP020100">
    <property type="protein sequence ID" value="AQZ96007.1"/>
    <property type="molecule type" value="Genomic_DNA"/>
</dbReference>
<dbReference type="InterPro" id="IPR050832">
    <property type="entry name" value="Bact_Acetyltransf"/>
</dbReference>
<dbReference type="GO" id="GO:0016747">
    <property type="term" value="F:acyltransferase activity, transferring groups other than amino-acyl groups"/>
    <property type="evidence" value="ECO:0007669"/>
    <property type="project" value="InterPro"/>
</dbReference>
<keyword evidence="2" id="KW-0012">Acyltransferase</keyword>
<dbReference type="Proteomes" id="UP000243488">
    <property type="component" value="Chromosome"/>
</dbReference>
<keyword evidence="1 4" id="KW-0808">Transferase</keyword>
<organism evidence="4 5">
    <name type="scientific">Halopseudomonas phragmitis</name>
    <dbReference type="NCBI Taxonomy" id="1931241"/>
    <lineage>
        <taxon>Bacteria</taxon>
        <taxon>Pseudomonadati</taxon>
        <taxon>Pseudomonadota</taxon>
        <taxon>Gammaproteobacteria</taxon>
        <taxon>Pseudomonadales</taxon>
        <taxon>Pseudomonadaceae</taxon>
        <taxon>Halopseudomonas</taxon>
    </lineage>
</organism>
<dbReference type="SUPFAM" id="SSF55729">
    <property type="entry name" value="Acyl-CoA N-acyltransferases (Nat)"/>
    <property type="match status" value="1"/>
</dbReference>
<evidence type="ECO:0000259" key="3">
    <source>
        <dbReference type="PROSITE" id="PS51186"/>
    </source>
</evidence>
<feature type="domain" description="N-acetyltransferase" evidence="3">
    <location>
        <begin position="4"/>
        <end position="151"/>
    </location>
</feature>
<protein>
    <submittedName>
        <fullName evidence="4">GNAT family N-acetyltransferase</fullName>
    </submittedName>
</protein>
<dbReference type="RefSeq" id="WP_080050900.1">
    <property type="nucleotide sequence ID" value="NZ_CP020100.1"/>
</dbReference>
<dbReference type="AlphaFoldDB" id="A0A1V0B7W7"/>
<evidence type="ECO:0000256" key="1">
    <source>
        <dbReference type="ARBA" id="ARBA00022679"/>
    </source>
</evidence>
<dbReference type="STRING" id="1931241.BVH74_15165"/>
<evidence type="ECO:0000256" key="2">
    <source>
        <dbReference type="ARBA" id="ARBA00023315"/>
    </source>
</evidence>
<dbReference type="PANTHER" id="PTHR43877:SF2">
    <property type="entry name" value="AMINOALKYLPHOSPHONATE N-ACETYLTRANSFERASE-RELATED"/>
    <property type="match status" value="1"/>
</dbReference>